<dbReference type="Gene3D" id="1.10.287.1260">
    <property type="match status" value="1"/>
</dbReference>
<dbReference type="InterPro" id="IPR010920">
    <property type="entry name" value="LSM_dom_sf"/>
</dbReference>
<sequence>MAFDIMHAGRYIMAAASGTTNVADESVSDVIDSAAEATNEAAQEVNQFVQFVQDNIPNIIEFGIKVILALVFFFLGSKVIKWIRKIVHRSFERTNVDAGVAQFVDSMIKFGLYALLIFMIATNFGIESSSIAALIASAGVAVGLALQGSLSNFAGGILILLLKPFAVGDYIVVTQEGIEGTVKEIQIFYTKLATVDNQRVVVPNSILTSNSLTNVTARPERQLDLKVGIGYDSDLKKAKKLIEDMLYSDPSVIQDEEIKVFVDSLGDSAVLIGLRAWVKTEEYWATRWRLTEQIKLTFDVEGIEIPYNQLTVNVRSGQDLASAVKKQQKV</sequence>
<dbReference type="GO" id="GO:0005886">
    <property type="term" value="C:plasma membrane"/>
    <property type="evidence" value="ECO:0007669"/>
    <property type="project" value="UniProtKB-SubCell"/>
</dbReference>
<dbReference type="InterPro" id="IPR008910">
    <property type="entry name" value="MSC_TM_helix"/>
</dbReference>
<dbReference type="PROSITE" id="PS01246">
    <property type="entry name" value="UPF0003"/>
    <property type="match status" value="1"/>
</dbReference>
<comment type="similarity">
    <text evidence="2">Belongs to the MscS (TC 1.A.23) family.</text>
</comment>
<dbReference type="Gene3D" id="3.30.70.100">
    <property type="match status" value="1"/>
</dbReference>
<dbReference type="GO" id="GO:0008381">
    <property type="term" value="F:mechanosensitive monoatomic ion channel activity"/>
    <property type="evidence" value="ECO:0007669"/>
    <property type="project" value="InterPro"/>
</dbReference>
<dbReference type="AlphaFoldDB" id="A0A9D2TKZ6"/>
<evidence type="ECO:0000256" key="7">
    <source>
        <dbReference type="SAM" id="Phobius"/>
    </source>
</evidence>
<evidence type="ECO:0000313" key="11">
    <source>
        <dbReference type="EMBL" id="HJC73914.1"/>
    </source>
</evidence>
<dbReference type="SUPFAM" id="SSF50182">
    <property type="entry name" value="Sm-like ribonucleoproteins"/>
    <property type="match status" value="1"/>
</dbReference>
<evidence type="ECO:0000259" key="10">
    <source>
        <dbReference type="Pfam" id="PF21088"/>
    </source>
</evidence>
<dbReference type="PANTHER" id="PTHR30221:SF1">
    <property type="entry name" value="SMALL-CONDUCTANCE MECHANOSENSITIVE CHANNEL"/>
    <property type="match status" value="1"/>
</dbReference>
<comment type="caution">
    <text evidence="11">The sequence shown here is derived from an EMBL/GenBank/DDBJ whole genome shotgun (WGS) entry which is preliminary data.</text>
</comment>
<evidence type="ECO:0000256" key="1">
    <source>
        <dbReference type="ARBA" id="ARBA00004651"/>
    </source>
</evidence>
<dbReference type="PANTHER" id="PTHR30221">
    <property type="entry name" value="SMALL-CONDUCTANCE MECHANOSENSITIVE CHANNEL"/>
    <property type="match status" value="1"/>
</dbReference>
<gene>
    <name evidence="11" type="ORF">H9697_03045</name>
</gene>
<organism evidence="11 12">
    <name type="scientific">Candidatus Mediterraneibacter faecavium</name>
    <dbReference type="NCBI Taxonomy" id="2838668"/>
    <lineage>
        <taxon>Bacteria</taxon>
        <taxon>Bacillati</taxon>
        <taxon>Bacillota</taxon>
        <taxon>Clostridia</taxon>
        <taxon>Lachnospirales</taxon>
        <taxon>Lachnospiraceae</taxon>
        <taxon>Mediterraneibacter</taxon>
    </lineage>
</organism>
<evidence type="ECO:0000256" key="4">
    <source>
        <dbReference type="ARBA" id="ARBA00022692"/>
    </source>
</evidence>
<dbReference type="Pfam" id="PF21082">
    <property type="entry name" value="MS_channel_3rd"/>
    <property type="match status" value="1"/>
</dbReference>
<evidence type="ECO:0000259" key="8">
    <source>
        <dbReference type="Pfam" id="PF00924"/>
    </source>
</evidence>
<comment type="subcellular location">
    <subcellularLocation>
        <location evidence="1">Cell membrane</location>
        <topology evidence="1">Multi-pass membrane protein</topology>
    </subcellularLocation>
</comment>
<dbReference type="Gene3D" id="2.30.30.60">
    <property type="match status" value="1"/>
</dbReference>
<feature type="domain" description="Mechanosensitive ion channel MscS" evidence="8">
    <location>
        <begin position="149"/>
        <end position="216"/>
    </location>
</feature>
<keyword evidence="5 7" id="KW-1133">Transmembrane helix</keyword>
<keyword evidence="3" id="KW-1003">Cell membrane</keyword>
<dbReference type="SUPFAM" id="SSF82861">
    <property type="entry name" value="Mechanosensitive channel protein MscS (YggB), transmembrane region"/>
    <property type="match status" value="1"/>
</dbReference>
<dbReference type="InterPro" id="IPR049142">
    <property type="entry name" value="MS_channel_1st"/>
</dbReference>
<dbReference type="Pfam" id="PF21088">
    <property type="entry name" value="MS_channel_1st"/>
    <property type="match status" value="1"/>
</dbReference>
<dbReference type="Pfam" id="PF00924">
    <property type="entry name" value="MS_channel_2nd"/>
    <property type="match status" value="1"/>
</dbReference>
<feature type="domain" description="Mechanosensitive ion channel transmembrane helices 2/3" evidence="10">
    <location>
        <begin position="107"/>
        <end position="147"/>
    </location>
</feature>
<evidence type="ECO:0000259" key="9">
    <source>
        <dbReference type="Pfam" id="PF21082"/>
    </source>
</evidence>
<keyword evidence="6 7" id="KW-0472">Membrane</keyword>
<dbReference type="EMBL" id="DWVY01000012">
    <property type="protein sequence ID" value="HJC73914.1"/>
    <property type="molecule type" value="Genomic_DNA"/>
</dbReference>
<dbReference type="InterPro" id="IPR023408">
    <property type="entry name" value="MscS_beta-dom_sf"/>
</dbReference>
<dbReference type="InterPro" id="IPR011014">
    <property type="entry name" value="MscS_channel_TM-2"/>
</dbReference>
<feature type="transmembrane region" description="Helical" evidence="7">
    <location>
        <begin position="110"/>
        <end position="126"/>
    </location>
</feature>
<feature type="domain" description="Mechanosensitive ion channel MscS C-terminal" evidence="9">
    <location>
        <begin position="225"/>
        <end position="305"/>
    </location>
</feature>
<dbReference type="InterPro" id="IPR011066">
    <property type="entry name" value="MscS_channel_C_sf"/>
</dbReference>
<proteinExistence type="inferred from homology"/>
<evidence type="ECO:0000256" key="3">
    <source>
        <dbReference type="ARBA" id="ARBA00022475"/>
    </source>
</evidence>
<accession>A0A9D2TKZ6</accession>
<name>A0A9D2TKZ6_9FIRM</name>
<evidence type="ECO:0000256" key="2">
    <source>
        <dbReference type="ARBA" id="ARBA00008017"/>
    </source>
</evidence>
<keyword evidence="4 7" id="KW-0812">Transmembrane</keyword>
<protein>
    <submittedName>
        <fullName evidence="11">Mechanosensitive ion channel</fullName>
    </submittedName>
</protein>
<reference evidence="11" key="2">
    <citation type="submission" date="2021-04" db="EMBL/GenBank/DDBJ databases">
        <authorList>
            <person name="Gilroy R."/>
        </authorList>
    </citation>
    <scope>NUCLEOTIDE SEQUENCE</scope>
    <source>
        <strain evidence="11">CHK196-7946</strain>
    </source>
</reference>
<dbReference type="Proteomes" id="UP000823902">
    <property type="component" value="Unassembled WGS sequence"/>
</dbReference>
<dbReference type="InterPro" id="IPR045275">
    <property type="entry name" value="MscS_archaea/bacteria_type"/>
</dbReference>
<dbReference type="SUPFAM" id="SSF82689">
    <property type="entry name" value="Mechanosensitive channel protein MscS (YggB), C-terminal domain"/>
    <property type="match status" value="1"/>
</dbReference>
<evidence type="ECO:0000256" key="5">
    <source>
        <dbReference type="ARBA" id="ARBA00022989"/>
    </source>
</evidence>
<evidence type="ECO:0000256" key="6">
    <source>
        <dbReference type="ARBA" id="ARBA00023136"/>
    </source>
</evidence>
<dbReference type="InterPro" id="IPR006685">
    <property type="entry name" value="MscS_channel_2nd"/>
</dbReference>
<dbReference type="Pfam" id="PF05552">
    <property type="entry name" value="MS_channel_1st_1"/>
    <property type="match status" value="1"/>
</dbReference>
<dbReference type="InterPro" id="IPR006686">
    <property type="entry name" value="MscS_channel_CS"/>
</dbReference>
<dbReference type="InterPro" id="IPR049278">
    <property type="entry name" value="MS_channel_C"/>
</dbReference>
<reference evidence="11" key="1">
    <citation type="journal article" date="2021" name="PeerJ">
        <title>Extensive microbial diversity within the chicken gut microbiome revealed by metagenomics and culture.</title>
        <authorList>
            <person name="Gilroy R."/>
            <person name="Ravi A."/>
            <person name="Getino M."/>
            <person name="Pursley I."/>
            <person name="Horton D.L."/>
            <person name="Alikhan N.F."/>
            <person name="Baker D."/>
            <person name="Gharbi K."/>
            <person name="Hall N."/>
            <person name="Watson M."/>
            <person name="Adriaenssens E.M."/>
            <person name="Foster-Nyarko E."/>
            <person name="Jarju S."/>
            <person name="Secka A."/>
            <person name="Antonio M."/>
            <person name="Oren A."/>
            <person name="Chaudhuri R.R."/>
            <person name="La Ragione R."/>
            <person name="Hildebrand F."/>
            <person name="Pallen M.J."/>
        </authorList>
    </citation>
    <scope>NUCLEOTIDE SEQUENCE</scope>
    <source>
        <strain evidence="11">CHK196-7946</strain>
    </source>
</reference>
<evidence type="ECO:0000313" key="12">
    <source>
        <dbReference type="Proteomes" id="UP000823902"/>
    </source>
</evidence>
<feature type="transmembrane region" description="Helical" evidence="7">
    <location>
        <begin position="62"/>
        <end position="80"/>
    </location>
</feature>
<feature type="transmembrane region" description="Helical" evidence="7">
    <location>
        <begin position="132"/>
        <end position="162"/>
    </location>
</feature>